<dbReference type="GeneID" id="91755985"/>
<accession>A0A088E6M4</accession>
<proteinExistence type="predicted"/>
<dbReference type="InterPro" id="IPR002837">
    <property type="entry name" value="DUF123"/>
</dbReference>
<evidence type="ECO:0000313" key="2">
    <source>
        <dbReference type="Proteomes" id="UP000029084"/>
    </source>
</evidence>
<dbReference type="PANTHER" id="PTHR37460:SF1">
    <property type="entry name" value="ENDONUCLEASE III"/>
    <property type="match status" value="1"/>
</dbReference>
<name>A0A088E6M4_9CREN</name>
<evidence type="ECO:0008006" key="3">
    <source>
        <dbReference type="Google" id="ProtNLM"/>
    </source>
</evidence>
<dbReference type="AlphaFoldDB" id="A0A088E6M4"/>
<dbReference type="RefSeq" id="WP_012021426.1">
    <property type="nucleotide sequence ID" value="NZ_AP019770.1"/>
</dbReference>
<gene>
    <name evidence="1" type="ORF">HA72_1482</name>
</gene>
<dbReference type="EMBL" id="CP008822">
    <property type="protein sequence ID" value="AIM27623.1"/>
    <property type="molecule type" value="Genomic_DNA"/>
</dbReference>
<dbReference type="Pfam" id="PF01986">
    <property type="entry name" value="DUF123"/>
    <property type="match status" value="1"/>
</dbReference>
<dbReference type="OrthoDB" id="17296at2157"/>
<dbReference type="OMA" id="RWHVDFL"/>
<evidence type="ECO:0000313" key="1">
    <source>
        <dbReference type="EMBL" id="AIM27623.1"/>
    </source>
</evidence>
<reference evidence="1 2" key="1">
    <citation type="journal article" date="2014" name="J. Bacteriol.">
        <title>Role of an Archaeal PitA Transporter in the Copper and Arsenic Resistance of Metallosphaera sedula, an Extreme Thermoacidophile.</title>
        <authorList>
            <person name="McCarthy S."/>
            <person name="Ai C."/>
            <person name="Wheaton G."/>
            <person name="Tevatia R."/>
            <person name="Eckrich V."/>
            <person name="Kelly R."/>
            <person name="Blum P."/>
        </authorList>
    </citation>
    <scope>NUCLEOTIDE SEQUENCE [LARGE SCALE GENOMIC DNA]</scope>
    <source>
        <strain evidence="1 2">CuR1</strain>
    </source>
</reference>
<organism evidence="1 2">
    <name type="scientific">Metallosphaera sedula</name>
    <dbReference type="NCBI Taxonomy" id="43687"/>
    <lineage>
        <taxon>Archaea</taxon>
        <taxon>Thermoproteota</taxon>
        <taxon>Thermoprotei</taxon>
        <taxon>Sulfolobales</taxon>
        <taxon>Sulfolobaceae</taxon>
        <taxon>Metallosphaera</taxon>
    </lineage>
</organism>
<dbReference type="PANTHER" id="PTHR37460">
    <property type="entry name" value="ENDONUCLEASE III"/>
    <property type="match status" value="1"/>
</dbReference>
<protein>
    <recommendedName>
        <fullName evidence="3">DUF123 domain-containing protein</fullName>
    </recommendedName>
</protein>
<sequence>MKWNRKGYAILFDCENGEVRTSGRVFSITRGTYAYVGSCGVNCGKRVGRHLSDSLAKRRWHVDYLKDLCKPLGALVLPLTEEDIANILTDPVKGFGSSDCRKHKGDLFRVEIKTLLSRLA</sequence>
<dbReference type="Proteomes" id="UP000029084">
    <property type="component" value="Chromosome"/>
</dbReference>